<dbReference type="PANTHER" id="PTHR22854:SF2">
    <property type="entry name" value="INDOLE-3-GLYCEROL-PHOSPHATE SYNTHASE"/>
    <property type="match status" value="1"/>
</dbReference>
<evidence type="ECO:0000256" key="8">
    <source>
        <dbReference type="ARBA" id="ARBA00023141"/>
    </source>
</evidence>
<protein>
    <recommendedName>
        <fullName evidence="4 10">Indole-3-glycerol phosphate synthase</fullName>
        <shortName evidence="10">IGPS</shortName>
        <ecNumber evidence="3 10">4.1.1.48</ecNumber>
    </recommendedName>
</protein>
<evidence type="ECO:0000256" key="7">
    <source>
        <dbReference type="ARBA" id="ARBA00022822"/>
    </source>
</evidence>
<dbReference type="CDD" id="cd00331">
    <property type="entry name" value="IGPS"/>
    <property type="match status" value="1"/>
</dbReference>
<organism evidence="12 13">
    <name type="scientific">Limimonas halophila</name>
    <dbReference type="NCBI Taxonomy" id="1082479"/>
    <lineage>
        <taxon>Bacteria</taxon>
        <taxon>Pseudomonadati</taxon>
        <taxon>Pseudomonadota</taxon>
        <taxon>Alphaproteobacteria</taxon>
        <taxon>Rhodospirillales</taxon>
        <taxon>Rhodovibrionaceae</taxon>
        <taxon>Limimonas</taxon>
    </lineage>
</organism>
<reference evidence="12 13" key="1">
    <citation type="submission" date="2016-10" db="EMBL/GenBank/DDBJ databases">
        <authorList>
            <person name="de Groot N.N."/>
        </authorList>
    </citation>
    <scope>NUCLEOTIDE SEQUENCE [LARGE SCALE GENOMIC DNA]</scope>
    <source>
        <strain evidence="12 13">DSM 25584</strain>
    </source>
</reference>
<dbReference type="EMBL" id="FNCE01000002">
    <property type="protein sequence ID" value="SDF70943.1"/>
    <property type="molecule type" value="Genomic_DNA"/>
</dbReference>
<sequence>MSHVLERICADKRETVAARKAERPLAAVEDAARQASAPRGFMRALANADTAGAFALICEIKKASPSKGLIRGDFDPATLARAYAEGGASCLSVLTDAPYFQGDDDHLVAARAAVELPVLRKDFMLDPYQIAESRALGADCVLLIMAALSDAQARELAQAARGWGMDVLAEVHDGEELERALALDTQLIGINNRDLKTLRVDTETTRALAPHVPADRLVVCESGLRAHTDLVAMREEGARAFLIGEHLMQHGDVAAATRTIMGRDPAAEPGAAE</sequence>
<keyword evidence="13" id="KW-1185">Reference proteome</keyword>
<dbReference type="FunFam" id="3.20.20.70:FF:000024">
    <property type="entry name" value="Indole-3-glycerol phosphate synthase"/>
    <property type="match status" value="1"/>
</dbReference>
<dbReference type="NCBIfam" id="NF001377">
    <property type="entry name" value="PRK00278.2-4"/>
    <property type="match status" value="1"/>
</dbReference>
<dbReference type="InterPro" id="IPR011060">
    <property type="entry name" value="RibuloseP-bd_barrel"/>
</dbReference>
<dbReference type="GO" id="GO:0004640">
    <property type="term" value="F:phosphoribosylanthranilate isomerase activity"/>
    <property type="evidence" value="ECO:0007669"/>
    <property type="project" value="TreeGrafter"/>
</dbReference>
<accession>A0A1G7NA83</accession>
<dbReference type="Proteomes" id="UP000199415">
    <property type="component" value="Unassembled WGS sequence"/>
</dbReference>
<evidence type="ECO:0000256" key="1">
    <source>
        <dbReference type="ARBA" id="ARBA00001633"/>
    </source>
</evidence>
<evidence type="ECO:0000256" key="6">
    <source>
        <dbReference type="ARBA" id="ARBA00022793"/>
    </source>
</evidence>
<evidence type="ECO:0000256" key="2">
    <source>
        <dbReference type="ARBA" id="ARBA00004696"/>
    </source>
</evidence>
<keyword evidence="6 10" id="KW-0210">Decarboxylase</keyword>
<comment type="pathway">
    <text evidence="2 10">Amino-acid biosynthesis; L-tryptophan biosynthesis; L-tryptophan from chorismate: step 4/5.</text>
</comment>
<dbReference type="InterPro" id="IPR013798">
    <property type="entry name" value="Indole-3-glycerol_P_synth_dom"/>
</dbReference>
<keyword evidence="9 10" id="KW-0456">Lyase</keyword>
<dbReference type="NCBIfam" id="NF001373">
    <property type="entry name" value="PRK00278.1-6"/>
    <property type="match status" value="1"/>
</dbReference>
<evidence type="ECO:0000256" key="10">
    <source>
        <dbReference type="HAMAP-Rule" id="MF_00134"/>
    </source>
</evidence>
<dbReference type="UniPathway" id="UPA00035">
    <property type="reaction ID" value="UER00043"/>
</dbReference>
<dbReference type="PANTHER" id="PTHR22854">
    <property type="entry name" value="TRYPTOPHAN BIOSYNTHESIS PROTEIN"/>
    <property type="match status" value="1"/>
</dbReference>
<dbReference type="SUPFAM" id="SSF51366">
    <property type="entry name" value="Ribulose-phoshate binding barrel"/>
    <property type="match status" value="1"/>
</dbReference>
<dbReference type="GO" id="GO:0004425">
    <property type="term" value="F:indole-3-glycerol-phosphate synthase activity"/>
    <property type="evidence" value="ECO:0007669"/>
    <property type="project" value="UniProtKB-UniRule"/>
</dbReference>
<dbReference type="InterPro" id="IPR001468">
    <property type="entry name" value="Indole-3-GlycerolPSynthase_CS"/>
</dbReference>
<dbReference type="InterPro" id="IPR013785">
    <property type="entry name" value="Aldolase_TIM"/>
</dbReference>
<dbReference type="EC" id="4.1.1.48" evidence="3 10"/>
<keyword evidence="5 10" id="KW-0028">Amino-acid biosynthesis</keyword>
<evidence type="ECO:0000256" key="4">
    <source>
        <dbReference type="ARBA" id="ARBA00018080"/>
    </source>
</evidence>
<dbReference type="Gene3D" id="3.20.20.70">
    <property type="entry name" value="Aldolase class I"/>
    <property type="match status" value="1"/>
</dbReference>
<evidence type="ECO:0000313" key="13">
    <source>
        <dbReference type="Proteomes" id="UP000199415"/>
    </source>
</evidence>
<keyword evidence="7 10" id="KW-0822">Tryptophan biosynthesis</keyword>
<proteinExistence type="inferred from homology"/>
<comment type="similarity">
    <text evidence="10">Belongs to the TrpC family.</text>
</comment>
<dbReference type="InterPro" id="IPR045186">
    <property type="entry name" value="Indole-3-glycerol_P_synth"/>
</dbReference>
<dbReference type="STRING" id="1082479.SAMN05216241_10286"/>
<comment type="catalytic activity">
    <reaction evidence="1 10">
        <text>1-(2-carboxyphenylamino)-1-deoxy-D-ribulose 5-phosphate + H(+) = (1S,2R)-1-C-(indol-3-yl)glycerol 3-phosphate + CO2 + H2O</text>
        <dbReference type="Rhea" id="RHEA:23476"/>
        <dbReference type="ChEBI" id="CHEBI:15377"/>
        <dbReference type="ChEBI" id="CHEBI:15378"/>
        <dbReference type="ChEBI" id="CHEBI:16526"/>
        <dbReference type="ChEBI" id="CHEBI:58613"/>
        <dbReference type="ChEBI" id="CHEBI:58866"/>
        <dbReference type="EC" id="4.1.1.48"/>
    </reaction>
</comment>
<dbReference type="GO" id="GO:0000162">
    <property type="term" value="P:L-tryptophan biosynthetic process"/>
    <property type="evidence" value="ECO:0007669"/>
    <property type="project" value="UniProtKB-UniRule"/>
</dbReference>
<keyword evidence="8 10" id="KW-0057">Aromatic amino acid biosynthesis</keyword>
<gene>
    <name evidence="10" type="primary">trpC</name>
    <name evidence="12" type="ORF">SAMN05216241_10286</name>
</gene>
<evidence type="ECO:0000313" key="12">
    <source>
        <dbReference type="EMBL" id="SDF70943.1"/>
    </source>
</evidence>
<evidence type="ECO:0000256" key="9">
    <source>
        <dbReference type="ARBA" id="ARBA00023239"/>
    </source>
</evidence>
<dbReference type="OrthoDB" id="9804217at2"/>
<name>A0A1G7NA83_9PROT</name>
<dbReference type="NCBIfam" id="NF001370">
    <property type="entry name" value="PRK00278.1-2"/>
    <property type="match status" value="1"/>
</dbReference>
<evidence type="ECO:0000256" key="3">
    <source>
        <dbReference type="ARBA" id="ARBA00012362"/>
    </source>
</evidence>
<feature type="domain" description="Indole-3-glycerol phosphate synthase" evidence="11">
    <location>
        <begin position="5"/>
        <end position="259"/>
    </location>
</feature>
<dbReference type="PROSITE" id="PS00614">
    <property type="entry name" value="IGPS"/>
    <property type="match status" value="1"/>
</dbReference>
<evidence type="ECO:0000259" key="11">
    <source>
        <dbReference type="Pfam" id="PF00218"/>
    </source>
</evidence>
<evidence type="ECO:0000256" key="5">
    <source>
        <dbReference type="ARBA" id="ARBA00022605"/>
    </source>
</evidence>
<dbReference type="HAMAP" id="MF_00134_B">
    <property type="entry name" value="IGPS_B"/>
    <property type="match status" value="1"/>
</dbReference>
<dbReference type="Pfam" id="PF00218">
    <property type="entry name" value="IGPS"/>
    <property type="match status" value="1"/>
</dbReference>
<dbReference type="AlphaFoldDB" id="A0A1G7NA83"/>
<dbReference type="RefSeq" id="WP_090018734.1">
    <property type="nucleotide sequence ID" value="NZ_FNCE01000002.1"/>
</dbReference>